<protein>
    <submittedName>
        <fullName evidence="3">Dabb family protein</fullName>
    </submittedName>
</protein>
<evidence type="ECO:0000313" key="4">
    <source>
        <dbReference type="Proteomes" id="UP001597322"/>
    </source>
</evidence>
<dbReference type="Proteomes" id="UP001597322">
    <property type="component" value="Unassembled WGS sequence"/>
</dbReference>
<dbReference type="RefSeq" id="WP_377399497.1">
    <property type="nucleotide sequence ID" value="NZ_JBHUEQ010000015.1"/>
</dbReference>
<dbReference type="InterPro" id="IPR013097">
    <property type="entry name" value="Dabb"/>
</dbReference>
<dbReference type="SMART" id="SM00886">
    <property type="entry name" value="Dabb"/>
    <property type="match status" value="1"/>
</dbReference>
<dbReference type="PROSITE" id="PS51502">
    <property type="entry name" value="S_R_A_B_BARREL"/>
    <property type="match status" value="1"/>
</dbReference>
<dbReference type="InterPro" id="IPR011008">
    <property type="entry name" value="Dimeric_a/b-barrel"/>
</dbReference>
<dbReference type="Pfam" id="PF07876">
    <property type="entry name" value="Dabb"/>
    <property type="match status" value="1"/>
</dbReference>
<name>A0ABW4M4L6_9HYPH</name>
<accession>A0ABW4M4L6</accession>
<dbReference type="Gene3D" id="3.30.70.100">
    <property type="match status" value="1"/>
</dbReference>
<dbReference type="InterPro" id="IPR044662">
    <property type="entry name" value="HS1/DABB1-like"/>
</dbReference>
<keyword evidence="4" id="KW-1185">Reference proteome</keyword>
<organism evidence="3 4">
    <name type="scientific">Rhizobium helianthi</name>
    <dbReference type="NCBI Taxonomy" id="1132695"/>
    <lineage>
        <taxon>Bacteria</taxon>
        <taxon>Pseudomonadati</taxon>
        <taxon>Pseudomonadota</taxon>
        <taxon>Alphaproteobacteria</taxon>
        <taxon>Hyphomicrobiales</taxon>
        <taxon>Rhizobiaceae</taxon>
        <taxon>Rhizobium/Agrobacterium group</taxon>
        <taxon>Rhizobium</taxon>
    </lineage>
</organism>
<evidence type="ECO:0000313" key="3">
    <source>
        <dbReference type="EMBL" id="MFD1745576.1"/>
    </source>
</evidence>
<dbReference type="PANTHER" id="PTHR33178:SF10">
    <property type="entry name" value="STRESS-RESPONSE A_B BARREL DOMAIN-CONTAINING PROTEIN"/>
    <property type="match status" value="1"/>
</dbReference>
<dbReference type="SUPFAM" id="SSF54909">
    <property type="entry name" value="Dimeric alpha+beta barrel"/>
    <property type="match status" value="1"/>
</dbReference>
<dbReference type="PANTHER" id="PTHR33178">
    <property type="match status" value="1"/>
</dbReference>
<proteinExistence type="predicted"/>
<comment type="subunit">
    <text evidence="1">Homodimer.</text>
</comment>
<evidence type="ECO:0000256" key="1">
    <source>
        <dbReference type="ARBA" id="ARBA00011738"/>
    </source>
</evidence>
<dbReference type="EMBL" id="JBHUEQ010000015">
    <property type="protein sequence ID" value="MFD1745576.1"/>
    <property type="molecule type" value="Genomic_DNA"/>
</dbReference>
<evidence type="ECO:0000259" key="2">
    <source>
        <dbReference type="PROSITE" id="PS51502"/>
    </source>
</evidence>
<sequence>MILHCVFMRFKSSLTADEKNSIFASLHELQHKIPGILEVQHGANMSPEGLSGGFRDGFTVMFQDAAARDNYLVHPDHVAVGDRIVSACDGGLAGLMVFDFDRT</sequence>
<gene>
    <name evidence="3" type="ORF">ACFSE1_08905</name>
</gene>
<comment type="caution">
    <text evidence="3">The sequence shown here is derived from an EMBL/GenBank/DDBJ whole genome shotgun (WGS) entry which is preliminary data.</text>
</comment>
<reference evidence="4" key="1">
    <citation type="journal article" date="2019" name="Int. J. Syst. Evol. Microbiol.">
        <title>The Global Catalogue of Microorganisms (GCM) 10K type strain sequencing project: providing services to taxonomists for standard genome sequencing and annotation.</title>
        <authorList>
            <consortium name="The Broad Institute Genomics Platform"/>
            <consortium name="The Broad Institute Genome Sequencing Center for Infectious Disease"/>
            <person name="Wu L."/>
            <person name="Ma J."/>
        </authorList>
    </citation>
    <scope>NUCLEOTIDE SEQUENCE [LARGE SCALE GENOMIC DNA]</scope>
    <source>
        <strain evidence="4">CG52</strain>
    </source>
</reference>
<feature type="domain" description="Stress-response A/B barrel" evidence="2">
    <location>
        <begin position="2"/>
        <end position="100"/>
    </location>
</feature>